<proteinExistence type="predicted"/>
<keyword evidence="1" id="KW-0472">Membrane</keyword>
<dbReference type="Proteomes" id="UP000095419">
    <property type="component" value="Unassembled WGS sequence"/>
</dbReference>
<reference evidence="4 5" key="1">
    <citation type="submission" date="2015-09" db="EMBL/GenBank/DDBJ databases">
        <authorList>
            <consortium name="Pathogen Informatics"/>
        </authorList>
    </citation>
    <scope>NUCLEOTIDE SEQUENCE [LARGE SCALE GENOMIC DNA]</scope>
    <source>
        <strain evidence="2 4">2789STDY5608791</strain>
        <strain evidence="3 5">2789STDY5834942</strain>
    </source>
</reference>
<keyword evidence="1" id="KW-0812">Transmembrane</keyword>
<evidence type="ECO:0000313" key="4">
    <source>
        <dbReference type="Proteomes" id="UP000095419"/>
    </source>
</evidence>
<evidence type="ECO:0000313" key="3">
    <source>
        <dbReference type="EMBL" id="CUP79634.1"/>
    </source>
</evidence>
<dbReference type="Proteomes" id="UP000095788">
    <property type="component" value="Unassembled WGS sequence"/>
</dbReference>
<accession>A0A173ZMI0</accession>
<protein>
    <submittedName>
        <fullName evidence="2">Uncharacterized protein</fullName>
    </submittedName>
</protein>
<feature type="transmembrane region" description="Helical" evidence="1">
    <location>
        <begin position="20"/>
        <end position="38"/>
    </location>
</feature>
<evidence type="ECO:0000256" key="1">
    <source>
        <dbReference type="SAM" id="Phobius"/>
    </source>
</evidence>
<dbReference type="EMBL" id="CZBF01000003">
    <property type="protein sequence ID" value="CUP79634.1"/>
    <property type="molecule type" value="Genomic_DNA"/>
</dbReference>
<dbReference type="EMBL" id="CYZF01000002">
    <property type="protein sequence ID" value="CUN77247.1"/>
    <property type="molecule type" value="Genomic_DNA"/>
</dbReference>
<sequence length="41" mass="4659">MKKEQLPGDGQLLLFHKENIHVYLCTSTIRVGAISIFLRST</sequence>
<evidence type="ECO:0000313" key="2">
    <source>
        <dbReference type="EMBL" id="CUN77247.1"/>
    </source>
</evidence>
<keyword evidence="1" id="KW-1133">Transmembrane helix</keyword>
<organism evidence="2 4">
    <name type="scientific">Bacteroides uniformis</name>
    <dbReference type="NCBI Taxonomy" id="820"/>
    <lineage>
        <taxon>Bacteria</taxon>
        <taxon>Pseudomonadati</taxon>
        <taxon>Bacteroidota</taxon>
        <taxon>Bacteroidia</taxon>
        <taxon>Bacteroidales</taxon>
        <taxon>Bacteroidaceae</taxon>
        <taxon>Bacteroides</taxon>
    </lineage>
</organism>
<name>A0A173ZMI0_BACUN</name>
<gene>
    <name evidence="2" type="ORF">ERS417307_00553</name>
    <name evidence="3" type="ORF">ERS852554_01785</name>
</gene>
<dbReference type="AlphaFoldDB" id="A0A173ZMI0"/>
<evidence type="ECO:0000313" key="5">
    <source>
        <dbReference type="Proteomes" id="UP000095788"/>
    </source>
</evidence>